<organism evidence="1 2">
    <name type="scientific">Avena sativa</name>
    <name type="common">Oat</name>
    <dbReference type="NCBI Taxonomy" id="4498"/>
    <lineage>
        <taxon>Eukaryota</taxon>
        <taxon>Viridiplantae</taxon>
        <taxon>Streptophyta</taxon>
        <taxon>Embryophyta</taxon>
        <taxon>Tracheophyta</taxon>
        <taxon>Spermatophyta</taxon>
        <taxon>Magnoliopsida</taxon>
        <taxon>Liliopsida</taxon>
        <taxon>Poales</taxon>
        <taxon>Poaceae</taxon>
        <taxon>BOP clade</taxon>
        <taxon>Pooideae</taxon>
        <taxon>Poodae</taxon>
        <taxon>Poeae</taxon>
        <taxon>Poeae Chloroplast Group 1 (Aveneae type)</taxon>
        <taxon>Aveninae</taxon>
        <taxon>Avena</taxon>
    </lineage>
</organism>
<accession>A0ACD5Y5M4</accession>
<dbReference type="Proteomes" id="UP001732700">
    <property type="component" value="Chromosome 5D"/>
</dbReference>
<name>A0ACD5Y5M4_AVESA</name>
<protein>
    <submittedName>
        <fullName evidence="1">Uncharacterized protein</fullName>
    </submittedName>
</protein>
<evidence type="ECO:0000313" key="1">
    <source>
        <dbReference type="EnsemblPlants" id="AVESA.00010b.r2.5DG0946330.1.CDS"/>
    </source>
</evidence>
<proteinExistence type="predicted"/>
<sequence>MPLRRLQIPCHARAAATLSSVAAHHLFDRIPRPNSSGSSSTPPASPCVGHPASSSPFAFSAAVAQSVPAALPALHALAVASGLDAFAFVSNSLAARYAKTGSFPTAARVFDTARARDASSYNTILSALPDPAEALAFLSWMLRSGEARPDAVTFTVALSLAAGRGEDALGLVRQLHALASRAGLAADLFVGNALVTAYSRGGLLDAATRAFEEMPTRDLVSWNAMICGLAQDGDSPAEVVLLFLRLLKDGAARPDRISVCSVIPACGDQGKLVLGRQVHGFAVKLGVHRHVSIGNVLVAMYYKCDAPGCGRKLLDSMDERDVISWTTAISMDPEDDAFTLYNGMRRDGVSPNEVTFVALMSALPAGRPARDGQMIHAVCLKTGLSDKAAAANSLITVYAKLRRMDDARTVFDLMPRRDIIAWNALISGYAQNERCSDALEVFSRMVRCLRPSETTFASVISAVTAVETVSMAYGETYHGQTLKLGLSAGEYVSGTLIDMYAKRGSLDEARRAFEETEHRSLIVWTAMISANAKHGSYDNVMRLFDGMVRSGIAPDGVVLLSVLTACRYRGAVDTGKEIFDSMAAKHRVELWPEHYACVVDMLGRAGRLEEAEELMLQMSPGPSISALQSLLGACRIHGNTSIAERVADILTETEPTESGAYVLLSNIYAEKGDWGGVAKVRRQMRDRGVRKEIGFSWVDFGAGNRESTHLHKFSSDDTTHPLTEEIYRVAEGLGWEMKLLKNHLCMDKPKKAAINITLLKLGHATKYRTRKAYFAFCKTFFSQG</sequence>
<reference evidence="1" key="1">
    <citation type="submission" date="2021-05" db="EMBL/GenBank/DDBJ databases">
        <authorList>
            <person name="Scholz U."/>
            <person name="Mascher M."/>
            <person name="Fiebig A."/>
        </authorList>
    </citation>
    <scope>NUCLEOTIDE SEQUENCE [LARGE SCALE GENOMIC DNA]</scope>
</reference>
<keyword evidence="2" id="KW-1185">Reference proteome</keyword>
<dbReference type="EnsemblPlants" id="AVESA.00010b.r2.5DG0946330.1">
    <property type="protein sequence ID" value="AVESA.00010b.r2.5DG0946330.1.CDS"/>
    <property type="gene ID" value="AVESA.00010b.r2.5DG0946330"/>
</dbReference>
<evidence type="ECO:0000313" key="2">
    <source>
        <dbReference type="Proteomes" id="UP001732700"/>
    </source>
</evidence>
<reference evidence="1" key="2">
    <citation type="submission" date="2025-09" db="UniProtKB">
        <authorList>
            <consortium name="EnsemblPlants"/>
        </authorList>
    </citation>
    <scope>IDENTIFICATION</scope>
</reference>